<gene>
    <name evidence="2" type="ORF">FH972_012275</name>
</gene>
<evidence type="ECO:0000256" key="1">
    <source>
        <dbReference type="SAM" id="MobiDB-lite"/>
    </source>
</evidence>
<feature type="compositionally biased region" description="Basic and acidic residues" evidence="1">
    <location>
        <begin position="294"/>
        <end position="303"/>
    </location>
</feature>
<evidence type="ECO:0000313" key="2">
    <source>
        <dbReference type="EMBL" id="KAE8055435.1"/>
    </source>
</evidence>
<protein>
    <submittedName>
        <fullName evidence="2">Uncharacterized protein</fullName>
    </submittedName>
</protein>
<sequence>MARDSGHRERPPPKVLGQAGSAPGSGVGGAAPCGVMAKNCGEGAMGVSGDVSRGGVGAMGVQGGENPKGSWVQVLLSPAPNSAGVACQTIPGKVTSREEEVYAVGVSEFNAKVELYNCREWLKRIRVRWMQGYLGNECVPKPKRVHEPRGKKIFIPKALSVGPGIGPSGCKTFLKHTRLTSSAGGSSGPFNGPQGGPGIGPSGSKNPLKPTSLTTSAGGPSGPFNGPYARDKPTECGLGSPVGRTGHFEGDPSKEEGPIGCVVGRPDSCDLISDGSAARASPLRSGESGSGSSMEKEGSHEVAESIEPLSKEGVTGSVKLKPMQVGKEGSSPAKERKDLCAKTPVSSRVEQRGTVSEPLALLPPLVPCPAAIDYSPVPPVVPCNNGTANAVLLLMTPLSEEDNEEIIKSVVSGSTPSYSLEAKLRDYRRVAAIRREAMQRIFGRTLEGQPLEGFDYDSIHGAHGHHGGLPCGQHQQGLQGHLLLWWGRIHLAQGWDDQSSHCQVRFRQQSRPAQVLLGGSFSFLFFEIHQYF</sequence>
<keyword evidence="3" id="KW-1185">Reference proteome</keyword>
<dbReference type="InterPro" id="IPR023282">
    <property type="entry name" value="HMG_CoA_Rdtase_N"/>
</dbReference>
<dbReference type="Proteomes" id="UP000327013">
    <property type="component" value="Chromosome 5"/>
</dbReference>
<dbReference type="GO" id="GO:0015936">
    <property type="term" value="P:coenzyme A metabolic process"/>
    <property type="evidence" value="ECO:0007669"/>
    <property type="project" value="InterPro"/>
</dbReference>
<dbReference type="GO" id="GO:0008299">
    <property type="term" value="P:isoprenoid biosynthetic process"/>
    <property type="evidence" value="ECO:0007669"/>
    <property type="project" value="TreeGrafter"/>
</dbReference>
<evidence type="ECO:0000313" key="3">
    <source>
        <dbReference type="Proteomes" id="UP000327013"/>
    </source>
</evidence>
<feature type="compositionally biased region" description="Polar residues" evidence="1">
    <location>
        <begin position="209"/>
        <end position="218"/>
    </location>
</feature>
<feature type="compositionally biased region" description="Basic and acidic residues" evidence="1">
    <location>
        <begin position="246"/>
        <end position="257"/>
    </location>
</feature>
<reference evidence="2 3" key="1">
    <citation type="submission" date="2019-06" db="EMBL/GenBank/DDBJ databases">
        <title>A chromosomal-level reference genome of Carpinus fangiana (Coryloideae, Betulaceae).</title>
        <authorList>
            <person name="Yang X."/>
            <person name="Wang Z."/>
            <person name="Zhang L."/>
            <person name="Hao G."/>
            <person name="Liu J."/>
            <person name="Yang Y."/>
        </authorList>
    </citation>
    <scope>NUCLEOTIDE SEQUENCE [LARGE SCALE GENOMIC DNA]</scope>
    <source>
        <strain evidence="2">Cfa_2016G</strain>
        <tissue evidence="2">Leaf</tissue>
    </source>
</reference>
<dbReference type="PROSITE" id="PS50065">
    <property type="entry name" value="HMG_COA_REDUCTASE_4"/>
    <property type="match status" value="1"/>
</dbReference>
<name>A0A5N6R5N5_9ROSI</name>
<dbReference type="InterPro" id="IPR002202">
    <property type="entry name" value="HMG_CoA_Rdtase"/>
</dbReference>
<dbReference type="AlphaFoldDB" id="A0A5N6R5N5"/>
<dbReference type="Gene3D" id="1.10.3270.10">
    <property type="entry name" value="HMGR, N-terminal domain"/>
    <property type="match status" value="1"/>
</dbReference>
<dbReference type="PANTHER" id="PTHR10572:SF24">
    <property type="entry name" value="3-HYDROXY-3-METHYLGLUTARYL-COENZYME A REDUCTASE"/>
    <property type="match status" value="1"/>
</dbReference>
<feature type="region of interest" description="Disordered" evidence="1">
    <location>
        <begin position="1"/>
        <end position="28"/>
    </location>
</feature>
<dbReference type="PANTHER" id="PTHR10572">
    <property type="entry name" value="3-HYDROXY-3-METHYLGLUTARYL-COENZYME A REDUCTASE"/>
    <property type="match status" value="1"/>
</dbReference>
<dbReference type="GO" id="GO:0004420">
    <property type="term" value="F:hydroxymethylglutaryl-CoA reductase (NADPH) activity"/>
    <property type="evidence" value="ECO:0007669"/>
    <property type="project" value="InterPro"/>
</dbReference>
<dbReference type="GO" id="GO:0016126">
    <property type="term" value="P:sterol biosynthetic process"/>
    <property type="evidence" value="ECO:0007669"/>
    <property type="project" value="TreeGrafter"/>
</dbReference>
<organism evidence="2 3">
    <name type="scientific">Carpinus fangiana</name>
    <dbReference type="NCBI Taxonomy" id="176857"/>
    <lineage>
        <taxon>Eukaryota</taxon>
        <taxon>Viridiplantae</taxon>
        <taxon>Streptophyta</taxon>
        <taxon>Embryophyta</taxon>
        <taxon>Tracheophyta</taxon>
        <taxon>Spermatophyta</taxon>
        <taxon>Magnoliopsida</taxon>
        <taxon>eudicotyledons</taxon>
        <taxon>Gunneridae</taxon>
        <taxon>Pentapetalae</taxon>
        <taxon>rosids</taxon>
        <taxon>fabids</taxon>
        <taxon>Fagales</taxon>
        <taxon>Betulaceae</taxon>
        <taxon>Carpinus</taxon>
    </lineage>
</organism>
<dbReference type="GO" id="GO:0005778">
    <property type="term" value="C:peroxisomal membrane"/>
    <property type="evidence" value="ECO:0007669"/>
    <property type="project" value="TreeGrafter"/>
</dbReference>
<feature type="compositionally biased region" description="Basic and acidic residues" evidence="1">
    <location>
        <begin position="1"/>
        <end position="12"/>
    </location>
</feature>
<proteinExistence type="predicted"/>
<dbReference type="EMBL" id="CM017325">
    <property type="protein sequence ID" value="KAE8055435.1"/>
    <property type="molecule type" value="Genomic_DNA"/>
</dbReference>
<accession>A0A5N6R5N5</accession>
<dbReference type="GO" id="GO:0005789">
    <property type="term" value="C:endoplasmic reticulum membrane"/>
    <property type="evidence" value="ECO:0007669"/>
    <property type="project" value="TreeGrafter"/>
</dbReference>
<feature type="region of interest" description="Disordered" evidence="1">
    <location>
        <begin position="181"/>
        <end position="352"/>
    </location>
</feature>